<dbReference type="PANTHER" id="PTHR47267">
    <property type="match status" value="1"/>
</dbReference>
<keyword evidence="3 6" id="KW-0378">Hydrolase</keyword>
<dbReference type="InterPro" id="IPR036412">
    <property type="entry name" value="HAD-like_sf"/>
</dbReference>
<dbReference type="GO" id="GO:0016791">
    <property type="term" value="F:phosphatase activity"/>
    <property type="evidence" value="ECO:0007669"/>
    <property type="project" value="UniProtKB-ARBA"/>
</dbReference>
<organism evidence="6 7">
    <name type="scientific">Candidatus Tachikawaea gelatinosa</name>
    <dbReference type="NCBI Taxonomy" id="1410383"/>
    <lineage>
        <taxon>Bacteria</taxon>
        <taxon>Pseudomonadati</taxon>
        <taxon>Pseudomonadota</taxon>
        <taxon>Gammaproteobacteria</taxon>
        <taxon>Enterobacterales</taxon>
        <taxon>Enterobacteriaceae</taxon>
        <taxon>Candidatus Tachikawaea</taxon>
    </lineage>
</organism>
<dbReference type="EMBL" id="AP014521">
    <property type="protein sequence ID" value="BAP58567.1"/>
    <property type="molecule type" value="Genomic_DNA"/>
</dbReference>
<dbReference type="SUPFAM" id="SSF56784">
    <property type="entry name" value="HAD-like"/>
    <property type="match status" value="1"/>
</dbReference>
<proteinExistence type="inferred from homology"/>
<dbReference type="CDD" id="cd07516">
    <property type="entry name" value="HAD_Pase"/>
    <property type="match status" value="1"/>
</dbReference>
<evidence type="ECO:0000256" key="2">
    <source>
        <dbReference type="ARBA" id="ARBA00022723"/>
    </source>
</evidence>
<dbReference type="Gene3D" id="3.40.50.1000">
    <property type="entry name" value="HAD superfamily/HAD-like"/>
    <property type="match status" value="1"/>
</dbReference>
<dbReference type="OrthoDB" id="5498330at2"/>
<dbReference type="PROSITE" id="PS01229">
    <property type="entry name" value="COF_2"/>
    <property type="match status" value="1"/>
</dbReference>
<dbReference type="PROSITE" id="PS01228">
    <property type="entry name" value="COF_1"/>
    <property type="match status" value="1"/>
</dbReference>
<dbReference type="Pfam" id="PF08282">
    <property type="entry name" value="Hydrolase_3"/>
    <property type="match status" value="1"/>
</dbReference>
<dbReference type="InterPro" id="IPR000150">
    <property type="entry name" value="Cof"/>
</dbReference>
<evidence type="ECO:0000256" key="4">
    <source>
        <dbReference type="ARBA" id="ARBA00022842"/>
    </source>
</evidence>
<dbReference type="PANTHER" id="PTHR47267:SF4">
    <property type="entry name" value="PYRIDOXAL PHOSPHATE PHOSPHATASE YIGL"/>
    <property type="match status" value="1"/>
</dbReference>
<keyword evidence="2" id="KW-0479">Metal-binding</keyword>
<evidence type="ECO:0000313" key="6">
    <source>
        <dbReference type="EMBL" id="BAP58567.1"/>
    </source>
</evidence>
<comment type="cofactor">
    <cofactor evidence="1">
        <name>Mg(2+)</name>
        <dbReference type="ChEBI" id="CHEBI:18420"/>
    </cofactor>
</comment>
<accession>A0A090AQE1</accession>
<evidence type="ECO:0000256" key="3">
    <source>
        <dbReference type="ARBA" id="ARBA00022801"/>
    </source>
</evidence>
<keyword evidence="7" id="KW-1185">Reference proteome</keyword>
<dbReference type="InterPro" id="IPR023214">
    <property type="entry name" value="HAD_sf"/>
</dbReference>
<evidence type="ECO:0000313" key="7">
    <source>
        <dbReference type="Proteomes" id="UP000031627"/>
    </source>
</evidence>
<gene>
    <name evidence="6" type="primary">yigL</name>
    <name evidence="6" type="ORF">TGUWTKB_3280</name>
</gene>
<dbReference type="Proteomes" id="UP000031627">
    <property type="component" value="Chromosome"/>
</dbReference>
<dbReference type="STRING" id="1410383.TGUWTKB_3280"/>
<dbReference type="SFLD" id="SFLDG01144">
    <property type="entry name" value="C2.B.4:_PGP_Like"/>
    <property type="match status" value="1"/>
</dbReference>
<evidence type="ECO:0000256" key="1">
    <source>
        <dbReference type="ARBA" id="ARBA00001946"/>
    </source>
</evidence>
<sequence length="284" mass="33291">MVFIKLQLMLLLIGFFIMYEVVVFDLDGTLLSPQHSLTLFSKQVIRKIYKNHQIIFVIATGRNYIDVENIKNKINIPIYSITSNGAMIHNTKNQMLFRANLKKNIARDLFTFLYNNNKIFTNIYKNDKWFINDHNFLEKKYFCESHFDYKIFSPEKFSSDGITKIFFTTNHKKKLIILKKKIKDRWKKKINITFSRSNCLDITAKNISKGNSLKMLLNKVLKISLKRCIAFGDGMNDKEMLNIVGKGYIMDNADKNLKKILPHIEKIGSNFEDAVAQTLKKIFY</sequence>
<dbReference type="SFLD" id="SFLDG01140">
    <property type="entry name" value="C2.B:_Phosphomannomutase_and_P"/>
    <property type="match status" value="1"/>
</dbReference>
<comment type="similarity">
    <text evidence="5">Belongs to the HAD-like hydrolase superfamily. Cof family.</text>
</comment>
<reference evidence="6 7" key="2">
    <citation type="journal article" date="2014" name="Curr. Biol.">
        <title>Symbiont-Supplemented Maternal Investment Underpinning Host's Ecological Adaptation.</title>
        <authorList>
            <person name="Kaiwa N."/>
            <person name="Hosokawa T."/>
            <person name="Nikoh N."/>
            <person name="Tanahashi M."/>
            <person name="Moriyama M."/>
            <person name="Meng X.Y."/>
            <person name="Maeda T."/>
            <person name="Yamaguchi K."/>
            <person name="Shigenobu S."/>
            <person name="Ito M."/>
            <person name="Fukatsu T."/>
        </authorList>
    </citation>
    <scope>NUCLEOTIDE SEQUENCE [LARGE SCALE GENOMIC DNA]</scope>
    <source>
        <strain evidence="6 7">UwTKB</strain>
    </source>
</reference>
<protein>
    <submittedName>
        <fullName evidence="6">Cof-like hydrolase</fullName>
    </submittedName>
</protein>
<dbReference type="GO" id="GO:0000287">
    <property type="term" value="F:magnesium ion binding"/>
    <property type="evidence" value="ECO:0007669"/>
    <property type="project" value="UniProtKB-ARBA"/>
</dbReference>
<name>A0A090AQE1_9ENTR</name>
<dbReference type="HOGENOM" id="CLU_044146_1_3_6"/>
<dbReference type="AlphaFoldDB" id="A0A090AQE1"/>
<dbReference type="KEGG" id="sbw:TGUWTKB_3280"/>
<dbReference type="SFLD" id="SFLDS00003">
    <property type="entry name" value="Haloacid_Dehalogenase"/>
    <property type="match status" value="1"/>
</dbReference>
<dbReference type="NCBIfam" id="TIGR00099">
    <property type="entry name" value="Cof-subfamily"/>
    <property type="match status" value="1"/>
</dbReference>
<dbReference type="InterPro" id="IPR006379">
    <property type="entry name" value="HAD-SF_hydro_IIB"/>
</dbReference>
<dbReference type="Gene3D" id="3.30.1240.10">
    <property type="match status" value="1"/>
</dbReference>
<dbReference type="RefSeq" id="WP_082018164.1">
    <property type="nucleotide sequence ID" value="NZ_AP014521.1"/>
</dbReference>
<keyword evidence="4" id="KW-0460">Magnesium</keyword>
<dbReference type="NCBIfam" id="TIGR01484">
    <property type="entry name" value="HAD-SF-IIB"/>
    <property type="match status" value="1"/>
</dbReference>
<evidence type="ECO:0000256" key="5">
    <source>
        <dbReference type="ARBA" id="ARBA00034778"/>
    </source>
</evidence>
<reference evidence="7" key="1">
    <citation type="submission" date="2013-11" db="EMBL/GenBank/DDBJ databases">
        <title>Symbiont-containing voluminous jelly as an extraordinary maternal gift for overwintering insect nymphs.</title>
        <authorList>
            <person name="Kaiwa N."/>
            <person name="Hosokawa T."/>
            <person name="Nikoh N."/>
            <person name="Meng X.Y."/>
            <person name="Tanahashi M."/>
            <person name="Moriyama M."/>
            <person name="Maeda T."/>
            <person name="Yamaguchi K."/>
            <person name="Shigenobu S."/>
            <person name="Ito M."/>
            <person name="Fukatsu T."/>
        </authorList>
    </citation>
    <scope>NUCLEOTIDE SEQUENCE [LARGE SCALE GENOMIC DNA]</scope>
    <source>
        <strain evidence="7">UwTKB</strain>
    </source>
</reference>